<dbReference type="CDD" id="cd07782">
    <property type="entry name" value="ASKHA_NBD_FGGY_D-RBK"/>
    <property type="match status" value="1"/>
</dbReference>
<evidence type="ECO:0000256" key="4">
    <source>
        <dbReference type="ARBA" id="ARBA00074355"/>
    </source>
</evidence>
<dbReference type="GO" id="GO:0019150">
    <property type="term" value="F:D-ribulokinase activity"/>
    <property type="evidence" value="ECO:0007669"/>
    <property type="project" value="TreeGrafter"/>
</dbReference>
<organism evidence="7 8">
    <name type="scientific">Oopsacas minuta</name>
    <dbReference type="NCBI Taxonomy" id="111878"/>
    <lineage>
        <taxon>Eukaryota</taxon>
        <taxon>Metazoa</taxon>
        <taxon>Porifera</taxon>
        <taxon>Hexactinellida</taxon>
        <taxon>Hexasterophora</taxon>
        <taxon>Lyssacinosida</taxon>
        <taxon>Leucopsacidae</taxon>
        <taxon>Oopsacas</taxon>
    </lineage>
</organism>
<dbReference type="Proteomes" id="UP001165289">
    <property type="component" value="Unassembled WGS sequence"/>
</dbReference>
<dbReference type="EMBL" id="JAKMXF010000298">
    <property type="protein sequence ID" value="KAI6652606.1"/>
    <property type="molecule type" value="Genomic_DNA"/>
</dbReference>
<gene>
    <name evidence="7" type="ORF">LOD99_4391</name>
</gene>
<dbReference type="FunFam" id="3.30.420.40:FF:000101">
    <property type="entry name" value="FGGY carbohydrate kinase domain-containing protein"/>
    <property type="match status" value="1"/>
</dbReference>
<evidence type="ECO:0000256" key="2">
    <source>
        <dbReference type="ARBA" id="ARBA00022679"/>
    </source>
</evidence>
<dbReference type="InterPro" id="IPR000577">
    <property type="entry name" value="Carb_kinase_FGGY"/>
</dbReference>
<accession>A0AAV7JVC6</accession>
<dbReference type="GO" id="GO:0005737">
    <property type="term" value="C:cytoplasm"/>
    <property type="evidence" value="ECO:0007669"/>
    <property type="project" value="TreeGrafter"/>
</dbReference>
<dbReference type="PIRSF" id="PIRSF000538">
    <property type="entry name" value="GlpK"/>
    <property type="match status" value="1"/>
</dbReference>
<evidence type="ECO:0000313" key="8">
    <source>
        <dbReference type="Proteomes" id="UP001165289"/>
    </source>
</evidence>
<name>A0AAV7JVC6_9METZ</name>
<dbReference type="GO" id="GO:0019321">
    <property type="term" value="P:pentose metabolic process"/>
    <property type="evidence" value="ECO:0007669"/>
    <property type="project" value="TreeGrafter"/>
</dbReference>
<comment type="caution">
    <text evidence="7">The sequence shown here is derived from an EMBL/GenBank/DDBJ whole genome shotgun (WGS) entry which is preliminary data.</text>
</comment>
<comment type="similarity">
    <text evidence="1">Belongs to the FGGY kinase family.</text>
</comment>
<dbReference type="SUPFAM" id="SSF53067">
    <property type="entry name" value="Actin-like ATPase domain"/>
    <property type="match status" value="2"/>
</dbReference>
<keyword evidence="2" id="KW-0808">Transferase</keyword>
<dbReference type="PANTHER" id="PTHR43435:SF4">
    <property type="entry name" value="FGGY CARBOHYDRATE KINASE DOMAIN-CONTAINING PROTEIN"/>
    <property type="match status" value="1"/>
</dbReference>
<dbReference type="Gene3D" id="3.30.420.40">
    <property type="match status" value="1"/>
</dbReference>
<feature type="domain" description="Carbohydrate kinase FGGY C-terminal" evidence="6">
    <location>
        <begin position="292"/>
        <end position="503"/>
    </location>
</feature>
<protein>
    <recommendedName>
        <fullName evidence="4">FGGY carbohydrate kinase domain-containing protein</fullName>
    </recommendedName>
</protein>
<dbReference type="NCBIfam" id="TIGR01315">
    <property type="entry name" value="5C_CHO_kinase"/>
    <property type="match status" value="1"/>
</dbReference>
<dbReference type="Pfam" id="PF02782">
    <property type="entry name" value="FGGY_C"/>
    <property type="match status" value="1"/>
</dbReference>
<evidence type="ECO:0000259" key="6">
    <source>
        <dbReference type="Pfam" id="PF02782"/>
    </source>
</evidence>
<evidence type="ECO:0000313" key="7">
    <source>
        <dbReference type="EMBL" id="KAI6652606.1"/>
    </source>
</evidence>
<dbReference type="AlphaFoldDB" id="A0AAV7JVC6"/>
<reference evidence="7 8" key="1">
    <citation type="journal article" date="2023" name="BMC Biol.">
        <title>The compact genome of the sponge Oopsacas minuta (Hexactinellida) is lacking key metazoan core genes.</title>
        <authorList>
            <person name="Santini S."/>
            <person name="Schenkelaars Q."/>
            <person name="Jourda C."/>
            <person name="Duchesne M."/>
            <person name="Belahbib H."/>
            <person name="Rocher C."/>
            <person name="Selva M."/>
            <person name="Riesgo A."/>
            <person name="Vervoort M."/>
            <person name="Leys S.P."/>
            <person name="Kodjabachian L."/>
            <person name="Le Bivic A."/>
            <person name="Borchiellini C."/>
            <person name="Claverie J.M."/>
            <person name="Renard E."/>
        </authorList>
    </citation>
    <scope>NUCLEOTIDE SEQUENCE [LARGE SCALE GENOMIC DNA]</scope>
    <source>
        <strain evidence="7">SPO-2</strain>
    </source>
</reference>
<keyword evidence="3 7" id="KW-0418">Kinase</keyword>
<dbReference type="Pfam" id="PF00370">
    <property type="entry name" value="FGGY_N"/>
    <property type="match status" value="1"/>
</dbReference>
<dbReference type="PANTHER" id="PTHR43435">
    <property type="entry name" value="RIBULOKINASE"/>
    <property type="match status" value="1"/>
</dbReference>
<evidence type="ECO:0000259" key="5">
    <source>
        <dbReference type="Pfam" id="PF00370"/>
    </source>
</evidence>
<evidence type="ECO:0000256" key="3">
    <source>
        <dbReference type="ARBA" id="ARBA00022777"/>
    </source>
</evidence>
<feature type="domain" description="Carbohydrate kinase FGGY N-terminal" evidence="5">
    <location>
        <begin position="10"/>
        <end position="270"/>
    </location>
</feature>
<dbReference type="InterPro" id="IPR018484">
    <property type="entry name" value="FGGY_N"/>
</dbReference>
<dbReference type="InterPro" id="IPR018485">
    <property type="entry name" value="FGGY_C"/>
</dbReference>
<dbReference type="Gene3D" id="1.20.58.2240">
    <property type="match status" value="1"/>
</dbReference>
<evidence type="ECO:0000256" key="1">
    <source>
        <dbReference type="ARBA" id="ARBA00009156"/>
    </source>
</evidence>
<sequence>MAEVKKCNSYYVGVDVGTGSTRSMLLRDDGKRIALSTFPIKTWSDTGHYEQSSDDIWKSVCKCVNEVTKSYSKDQILGLAFDATCSLVVLDKDSNPISVSTTQNNCQNIILWLDHRAIEQAKLINGTAHAVLKCVGGKVSPEMELPKILWLKQNMSDQQWSEIGHFMDLADFLTYRSTGSLTRSLCCLVCKWNYVGFQADDLQLGWSDSFLSSIGLSELIDGNYCKIGNTVFPPGKCIGGLNAQSAKDLGLKLGTPVATSMIDAHAGGIGMIGPELPVEFACSYKNDICRRMALICGTSTCHMTISRLPVYTQGIWGPYYSAMVPGFHLNEAGQSAAGKLIDFVIETHPSYKELATLADDNKHTVYAELENILVKLANKLNISQISLLTKNFHVLPDFHGNRSPLARPEMTGMICGLTLNNNLENLAIIYLATIQGLAYSSRHIVDKLIESGYEIDFVFMCGGLIHNKLYVQSHADILNKIVLINNEEEAVLMGSCLLATIAAGDTENIEEAMRKLISVKTIVNPEPTTLGYHKQKYNVYLSMSQSQLNYIEMMQDV</sequence>
<dbReference type="InterPro" id="IPR043129">
    <property type="entry name" value="ATPase_NBD"/>
</dbReference>
<proteinExistence type="inferred from homology"/>
<keyword evidence="8" id="KW-1185">Reference proteome</keyword>
<dbReference type="InterPro" id="IPR006003">
    <property type="entry name" value="FGGY_RbtK-like"/>
</dbReference>